<organism evidence="2 3">
    <name type="scientific">Lysobacter helvus</name>
    <dbReference type="NCBI Taxonomy" id="2675059"/>
    <lineage>
        <taxon>Bacteria</taxon>
        <taxon>Pseudomonadati</taxon>
        <taxon>Pseudomonadota</taxon>
        <taxon>Gammaproteobacteria</taxon>
        <taxon>Lysobacterales</taxon>
        <taxon>Lysobacteraceae</taxon>
        <taxon>Lysobacter</taxon>
    </lineage>
</organism>
<gene>
    <name evidence="2" type="ORF">LYSHEL_19730</name>
</gene>
<feature type="compositionally biased region" description="Basic and acidic residues" evidence="1">
    <location>
        <begin position="1"/>
        <end position="53"/>
    </location>
</feature>
<evidence type="ECO:0000313" key="3">
    <source>
        <dbReference type="Proteomes" id="UP000680514"/>
    </source>
</evidence>
<name>A0ABM7QEP6_9GAMM</name>
<keyword evidence="3" id="KW-1185">Reference proteome</keyword>
<dbReference type="RefSeq" id="WP_213433906.1">
    <property type="nucleotide sequence ID" value="NZ_AP024546.1"/>
</dbReference>
<protein>
    <submittedName>
        <fullName evidence="2">Uncharacterized protein</fullName>
    </submittedName>
</protein>
<sequence>METHHHGPNDGVRYHGPERRRGGERRQNHDRREMIRFELTKEDRRSGKDRRQQDGWGKPLSRY</sequence>
<dbReference type="EMBL" id="AP024546">
    <property type="protein sequence ID" value="BCT96102.1"/>
    <property type="molecule type" value="Genomic_DNA"/>
</dbReference>
<dbReference type="Proteomes" id="UP000680514">
    <property type="component" value="Chromosome"/>
</dbReference>
<proteinExistence type="predicted"/>
<feature type="region of interest" description="Disordered" evidence="1">
    <location>
        <begin position="1"/>
        <end position="63"/>
    </location>
</feature>
<evidence type="ECO:0000256" key="1">
    <source>
        <dbReference type="SAM" id="MobiDB-lite"/>
    </source>
</evidence>
<evidence type="ECO:0000313" key="2">
    <source>
        <dbReference type="EMBL" id="BCT96102.1"/>
    </source>
</evidence>
<reference evidence="2 3" key="1">
    <citation type="submission" date="2021-03" db="EMBL/GenBank/DDBJ databases">
        <title>Complete Genome Sequences of Two Lysobacter Strains Isolated from Sea Water (Lysobacter caseinilyticus) and Soil (Lysobacter helvus) in South Korea.</title>
        <authorList>
            <person name="Watanabe Y."/>
            <person name="Arakawa K."/>
        </authorList>
    </citation>
    <scope>NUCLEOTIDE SEQUENCE [LARGE SCALE GENOMIC DNA]</scope>
    <source>
        <strain evidence="2 3">D10</strain>
    </source>
</reference>
<accession>A0ABM7QEP6</accession>